<dbReference type="Pfam" id="PF08022">
    <property type="entry name" value="FAD_binding_8"/>
    <property type="match status" value="1"/>
</dbReference>
<evidence type="ECO:0000256" key="7">
    <source>
        <dbReference type="ARBA" id="ARBA00022982"/>
    </source>
</evidence>
<evidence type="ECO:0000313" key="17">
    <source>
        <dbReference type="Proteomes" id="UP000014480"/>
    </source>
</evidence>
<dbReference type="PROSITE" id="PS51384">
    <property type="entry name" value="FAD_FR"/>
    <property type="match status" value="1"/>
</dbReference>
<keyword evidence="17" id="KW-1185">Reference proteome</keyword>
<feature type="domain" description="FAD-binding FR-type" evidence="15">
    <location>
        <begin position="253"/>
        <end position="368"/>
    </location>
</feature>
<dbReference type="SFLD" id="SFLDG01168">
    <property type="entry name" value="Ferric_reductase_subgroup_(FRE"/>
    <property type="match status" value="1"/>
</dbReference>
<dbReference type="InterPro" id="IPR017927">
    <property type="entry name" value="FAD-bd_FR_type"/>
</dbReference>
<name>A0A484G0Q1_COLOR</name>
<dbReference type="Gene3D" id="3.40.50.80">
    <property type="entry name" value="Nucleotide-binding domain of ferredoxin-NADP reductase (FNR) module"/>
    <property type="match status" value="1"/>
</dbReference>
<dbReference type="GO" id="GO:0006879">
    <property type="term" value="P:intracellular iron ion homeostasis"/>
    <property type="evidence" value="ECO:0007669"/>
    <property type="project" value="TreeGrafter"/>
</dbReference>
<evidence type="ECO:0000256" key="11">
    <source>
        <dbReference type="ARBA" id="ARBA00023136"/>
    </source>
</evidence>
<keyword evidence="10" id="KW-0406">Ion transport</keyword>
<keyword evidence="12" id="KW-0325">Glycoprotein</keyword>
<feature type="transmembrane region" description="Helical" evidence="14">
    <location>
        <begin position="158"/>
        <end position="176"/>
    </location>
</feature>
<protein>
    <recommendedName>
        <fullName evidence="3">ferric-chelate reductase (NADPH)</fullName>
        <ecNumber evidence="3">1.16.1.9</ecNumber>
    </recommendedName>
</protein>
<keyword evidence="7" id="KW-0249">Electron transport</keyword>
<evidence type="ECO:0000256" key="10">
    <source>
        <dbReference type="ARBA" id="ARBA00023065"/>
    </source>
</evidence>
<feature type="transmembrane region" description="Helical" evidence="14">
    <location>
        <begin position="79"/>
        <end position="99"/>
    </location>
</feature>
<dbReference type="InterPro" id="IPR013130">
    <property type="entry name" value="Fe3_Rdtase_TM_dom"/>
</dbReference>
<dbReference type="CDD" id="cd06186">
    <property type="entry name" value="NOX_Duox_like_FAD_NADP"/>
    <property type="match status" value="1"/>
</dbReference>
<evidence type="ECO:0000256" key="1">
    <source>
        <dbReference type="ARBA" id="ARBA00004651"/>
    </source>
</evidence>
<evidence type="ECO:0000256" key="9">
    <source>
        <dbReference type="ARBA" id="ARBA00023002"/>
    </source>
</evidence>
<feature type="transmembrane region" description="Helical" evidence="14">
    <location>
        <begin position="217"/>
        <end position="235"/>
    </location>
</feature>
<proteinExistence type="inferred from homology"/>
<keyword evidence="11 14" id="KW-0472">Membrane</keyword>
<keyword evidence="6 14" id="KW-0812">Transmembrane</keyword>
<dbReference type="STRING" id="1213857.A0A484G0Q1"/>
<dbReference type="InterPro" id="IPR039261">
    <property type="entry name" value="FNR_nucleotide-bd"/>
</dbReference>
<evidence type="ECO:0000256" key="6">
    <source>
        <dbReference type="ARBA" id="ARBA00022692"/>
    </source>
</evidence>
<evidence type="ECO:0000256" key="8">
    <source>
        <dbReference type="ARBA" id="ARBA00022989"/>
    </source>
</evidence>
<evidence type="ECO:0000256" key="12">
    <source>
        <dbReference type="ARBA" id="ARBA00023180"/>
    </source>
</evidence>
<evidence type="ECO:0000259" key="15">
    <source>
        <dbReference type="PROSITE" id="PS51384"/>
    </source>
</evidence>
<dbReference type="PANTHER" id="PTHR32361:SF9">
    <property type="entry name" value="FERRIC REDUCTASE TRANSMEMBRANE COMPONENT 3-RELATED"/>
    <property type="match status" value="1"/>
</dbReference>
<gene>
    <name evidence="16" type="primary">frp2</name>
    <name evidence="16" type="ORF">Cob_v003258</name>
</gene>
<dbReference type="AlphaFoldDB" id="A0A484G0Q1"/>
<feature type="transmembrane region" description="Helical" evidence="14">
    <location>
        <begin position="192"/>
        <end position="210"/>
    </location>
</feature>
<dbReference type="SUPFAM" id="SSF63380">
    <property type="entry name" value="Riboflavin synthase domain-like"/>
    <property type="match status" value="1"/>
</dbReference>
<dbReference type="SUPFAM" id="SSF52343">
    <property type="entry name" value="Ferredoxin reductase-like, C-terminal NADP-linked domain"/>
    <property type="match status" value="1"/>
</dbReference>
<organism evidence="16 17">
    <name type="scientific">Colletotrichum orbiculare (strain 104-T / ATCC 96160 / CBS 514.97 / LARS 414 / MAFF 240422)</name>
    <name type="common">Cucumber anthracnose fungus</name>
    <name type="synonym">Colletotrichum lagenarium</name>
    <dbReference type="NCBI Taxonomy" id="1213857"/>
    <lineage>
        <taxon>Eukaryota</taxon>
        <taxon>Fungi</taxon>
        <taxon>Dikarya</taxon>
        <taxon>Ascomycota</taxon>
        <taxon>Pezizomycotina</taxon>
        <taxon>Sordariomycetes</taxon>
        <taxon>Hypocreomycetidae</taxon>
        <taxon>Glomerellales</taxon>
        <taxon>Glomerellaceae</taxon>
        <taxon>Colletotrichum</taxon>
        <taxon>Colletotrichum orbiculare species complex</taxon>
    </lineage>
</organism>
<comment type="caution">
    <text evidence="16">The sequence shown here is derived from an EMBL/GenBank/DDBJ whole genome shotgun (WGS) entry which is preliminary data.</text>
</comment>
<dbReference type="SFLD" id="SFLDS00052">
    <property type="entry name" value="Ferric_Reductase_Domain"/>
    <property type="match status" value="1"/>
</dbReference>
<dbReference type="EC" id="1.16.1.9" evidence="3"/>
<keyword evidence="8 14" id="KW-1133">Transmembrane helix</keyword>
<comment type="similarity">
    <text evidence="2">Belongs to the ferric reductase (FRE) family.</text>
</comment>
<evidence type="ECO:0000256" key="4">
    <source>
        <dbReference type="ARBA" id="ARBA00022448"/>
    </source>
</evidence>
<dbReference type="GO" id="GO:0005886">
    <property type="term" value="C:plasma membrane"/>
    <property type="evidence" value="ECO:0007669"/>
    <property type="project" value="UniProtKB-SubCell"/>
</dbReference>
<sequence>MTMQLDELRLCSGPKQVCNENTLKLYTTFIFGLVLFVVLVRWLREYTSANASRPSDAFLGRKNEAVLQRLRHLEKPLDWAWFGRPTLGLTMLVAIYLVANATLSSMNLALNWVNHWASRFGWMTAANMVLCVFFGLKNTPLSLVTPVSHSQLNILHRIVGYTAVLFLVLHAVFYTVRYGRLGDWANLVKVENLEGIGAGIAMLVLLMGIFRHRGYELFLVSHVVGFIAALVLAALHRPNWAKKLPAAMMLTGGMWVLDRVIRAVGVLRNLLNNRVTFMPLADGATRLLLEKPGPERALPGSHCFLWIPRIRMFESHPFTIVSNDHSGLELVMKSHRGFTGAVGTFAAANPGRTAWGSVDGSYGSCPDTEKYDKLVLVAGGSGAAFTFGLVNRMLNRCERPKPQSVDFYWAVRRREHLSWALIPALNRHLADLRQLLAQSKSLSRDVQYQITPRNQRTSKALSAGPVDPGPLNRMCQRFADDVDGFWAAPDANGNDGLVHAELRRRLACVVVFLRSKVVDDAQAVVPPRIAHVFPGQNNFAEIRNSGRKYIQIARKLGGIGSVLWLPLDIPPSTYERYLNIDDEQVFGHLMSLAPPQLIDYTPFLHGVILSQLGDALDSCSRYNLFVGYADFLPAADQLILLLHALGGRDVPEMLLTSVRTPRRRWSAEGQIESTTVSEFGFPADLVDLLCDETKLARASSSPHIIKQTLDDSTVTWSLCPELASALSRDIVPRATEELGNLALKLVSYVCPPCYEGNLDWSPAQKKIIWPIVHGAIKTYRIPASLRTQVLEVLLFFCERDSIAIRRLAVDEARSLLRKSMAYHLHASVVLFRSTLLRVDGDFVKSESHIRDFTWRGPRPANRRDHALRGRLHISQIENKIRHFDRDVASAIYAWKAEPPLSPMEIDVTFRLQSTAARFFQSVGDFRDARASLEQILSLDGTKPIRGNTRRMLVGRLADICSEMGEHEGALAMLRAELRSVDGAARSRRPFRRLVLAVVDASIALGRTDAARAALGELEGAEPLAMEDLHDQQLHMRAVICAARMVHFGPDRGLAVARWEAALREVRDMYAVGAGRGFTAAVIYLSLAHAQLAAGDGDGGRESWAAGSEILRSEMCEFWLPLVPTLWLQRIAREVNESNGWLFRMMLPGGKPDVTIP</sequence>
<dbReference type="InterPro" id="IPR013112">
    <property type="entry name" value="FAD-bd_8"/>
</dbReference>
<feature type="transmembrane region" description="Helical" evidence="14">
    <location>
        <begin position="119"/>
        <end position="137"/>
    </location>
</feature>
<dbReference type="Proteomes" id="UP000014480">
    <property type="component" value="Unassembled WGS sequence"/>
</dbReference>
<evidence type="ECO:0000256" key="5">
    <source>
        <dbReference type="ARBA" id="ARBA00022475"/>
    </source>
</evidence>
<dbReference type="Pfam" id="PF01794">
    <property type="entry name" value="Ferric_reduct"/>
    <property type="match status" value="1"/>
</dbReference>
<comment type="subcellular location">
    <subcellularLocation>
        <location evidence="1">Cell membrane</location>
        <topology evidence="1">Multi-pass membrane protein</topology>
    </subcellularLocation>
</comment>
<dbReference type="InterPro" id="IPR051410">
    <property type="entry name" value="Ferric/Cupric_Reductase"/>
</dbReference>
<keyword evidence="9" id="KW-0560">Oxidoreductase</keyword>
<evidence type="ECO:0000256" key="13">
    <source>
        <dbReference type="ARBA" id="ARBA00048483"/>
    </source>
</evidence>
<evidence type="ECO:0000256" key="14">
    <source>
        <dbReference type="SAM" id="Phobius"/>
    </source>
</evidence>
<reference evidence="17" key="2">
    <citation type="journal article" date="2019" name="Mol. Plant Microbe Interact.">
        <title>Genome sequence resources for four phytopathogenic fungi from the Colletotrichum orbiculare species complex.</title>
        <authorList>
            <person name="Gan P."/>
            <person name="Tsushima A."/>
            <person name="Narusaka M."/>
            <person name="Narusaka Y."/>
            <person name="Takano Y."/>
            <person name="Kubo Y."/>
            <person name="Shirasu K."/>
        </authorList>
    </citation>
    <scope>GENOME REANNOTATION</scope>
    <source>
        <strain evidence="17">104-T / ATCC 96160 / CBS 514.97 / LARS 414 / MAFF 240422</strain>
    </source>
</reference>
<accession>A0A484G0Q1</accession>
<feature type="transmembrane region" description="Helical" evidence="14">
    <location>
        <begin position="25"/>
        <end position="43"/>
    </location>
</feature>
<evidence type="ECO:0000256" key="2">
    <source>
        <dbReference type="ARBA" id="ARBA00006278"/>
    </source>
</evidence>
<dbReference type="GO" id="GO:0015677">
    <property type="term" value="P:copper ion import"/>
    <property type="evidence" value="ECO:0007669"/>
    <property type="project" value="TreeGrafter"/>
</dbReference>
<dbReference type="GO" id="GO:0006826">
    <property type="term" value="P:iron ion transport"/>
    <property type="evidence" value="ECO:0007669"/>
    <property type="project" value="UniProtKB-ARBA"/>
</dbReference>
<evidence type="ECO:0000256" key="3">
    <source>
        <dbReference type="ARBA" id="ARBA00012668"/>
    </source>
</evidence>
<reference evidence="17" key="1">
    <citation type="journal article" date="2013" name="New Phytol.">
        <title>Comparative genomic and transcriptomic analyses reveal the hemibiotrophic stage shift of Colletotrichum fungi.</title>
        <authorList>
            <person name="Gan P."/>
            <person name="Ikeda K."/>
            <person name="Irieda H."/>
            <person name="Narusaka M."/>
            <person name="O'Connell R.J."/>
            <person name="Narusaka Y."/>
            <person name="Takano Y."/>
            <person name="Kubo Y."/>
            <person name="Shirasu K."/>
        </authorList>
    </citation>
    <scope>NUCLEOTIDE SEQUENCE [LARGE SCALE GENOMIC DNA]</scope>
    <source>
        <strain evidence="17">104-T / ATCC 96160 / CBS 514.97 / LARS 414 / MAFF 240422</strain>
    </source>
</reference>
<dbReference type="EMBL" id="AMCV02000005">
    <property type="protein sequence ID" value="TDZ23738.1"/>
    <property type="molecule type" value="Genomic_DNA"/>
</dbReference>
<keyword evidence="5" id="KW-1003">Cell membrane</keyword>
<dbReference type="PANTHER" id="PTHR32361">
    <property type="entry name" value="FERRIC/CUPRIC REDUCTASE TRANSMEMBRANE COMPONENT"/>
    <property type="match status" value="1"/>
</dbReference>
<comment type="catalytic activity">
    <reaction evidence="13">
        <text>2 a Fe(II)-siderophore + NADP(+) + H(+) = 2 a Fe(III)-siderophore + NADPH</text>
        <dbReference type="Rhea" id="RHEA:28795"/>
        <dbReference type="Rhea" id="RHEA-COMP:11342"/>
        <dbReference type="Rhea" id="RHEA-COMP:11344"/>
        <dbReference type="ChEBI" id="CHEBI:15378"/>
        <dbReference type="ChEBI" id="CHEBI:29033"/>
        <dbReference type="ChEBI" id="CHEBI:29034"/>
        <dbReference type="ChEBI" id="CHEBI:57783"/>
        <dbReference type="ChEBI" id="CHEBI:58349"/>
        <dbReference type="EC" id="1.16.1.9"/>
    </reaction>
</comment>
<evidence type="ECO:0000313" key="16">
    <source>
        <dbReference type="EMBL" id="TDZ23738.1"/>
    </source>
</evidence>
<dbReference type="InterPro" id="IPR017938">
    <property type="entry name" value="Riboflavin_synthase-like_b-brl"/>
</dbReference>
<keyword evidence="4" id="KW-0813">Transport</keyword>
<dbReference type="OrthoDB" id="3946009at2759"/>
<dbReference type="InterPro" id="IPR013121">
    <property type="entry name" value="Fe_red_NAD-bd_6"/>
</dbReference>
<dbReference type="GO" id="GO:0052851">
    <property type="term" value="F:ferric-chelate reductase (NADPH) activity"/>
    <property type="evidence" value="ECO:0007669"/>
    <property type="project" value="UniProtKB-EC"/>
</dbReference>
<dbReference type="Pfam" id="PF08030">
    <property type="entry name" value="NAD_binding_6"/>
    <property type="match status" value="1"/>
</dbReference>